<dbReference type="InterPro" id="IPR036852">
    <property type="entry name" value="Peptidase_S8/S53_dom_sf"/>
</dbReference>
<keyword evidence="5" id="KW-1185">Reference proteome</keyword>
<keyword evidence="3" id="KW-0732">Signal</keyword>
<reference evidence="4" key="1">
    <citation type="submission" date="2022-11" db="EMBL/GenBank/DDBJ databases">
        <authorList>
            <person name="Hyden B.L."/>
            <person name="Feng K."/>
            <person name="Yates T."/>
            <person name="Jawdy S."/>
            <person name="Smart L.B."/>
            <person name="Muchero W."/>
        </authorList>
    </citation>
    <scope>NUCLEOTIDE SEQUENCE</scope>
    <source>
        <tissue evidence="4">Shoot tip</tissue>
    </source>
</reference>
<dbReference type="Gene3D" id="3.40.50.200">
    <property type="entry name" value="Peptidase S8/S53 domain"/>
    <property type="match status" value="1"/>
</dbReference>
<dbReference type="GO" id="GO:0004252">
    <property type="term" value="F:serine-type endopeptidase activity"/>
    <property type="evidence" value="ECO:0007669"/>
    <property type="project" value="InterPro"/>
</dbReference>
<dbReference type="GO" id="GO:0005576">
    <property type="term" value="C:extracellular region"/>
    <property type="evidence" value="ECO:0007669"/>
    <property type="project" value="UniProtKB-SubCell"/>
</dbReference>
<proteinExistence type="inferred from homology"/>
<dbReference type="PANTHER" id="PTHR10795">
    <property type="entry name" value="PROPROTEIN CONVERTASE SUBTILISIN/KEXIN"/>
    <property type="match status" value="1"/>
</dbReference>
<name>A0A9Q0Q871_9ROSI</name>
<dbReference type="GO" id="GO:0006508">
    <property type="term" value="P:proteolysis"/>
    <property type="evidence" value="ECO:0007669"/>
    <property type="project" value="InterPro"/>
</dbReference>
<comment type="similarity">
    <text evidence="2">Belongs to the peptidase S8 family.</text>
</comment>
<evidence type="ECO:0000313" key="4">
    <source>
        <dbReference type="EMBL" id="KAJ6701616.1"/>
    </source>
</evidence>
<accession>A0A9Q0Q871</accession>
<dbReference type="SUPFAM" id="SSF52743">
    <property type="entry name" value="Subtilisin-like"/>
    <property type="match status" value="1"/>
</dbReference>
<sequence length="167" mass="18201">MELCALAQQIPFHQKLRQHLMMKAMGLTRPAQQLEILYIMPMLGNANVTAVGMTPLAHLAICNVCSDSGCLDSDILAAMDAAVEDGMVQRNEGSYNGSLSNEAPRILTVGASTIDGSIRADVLWEIPSLFFGESLFQPNSPPYMSLVYTGSHGSDQQHFVHRNHCPI</sequence>
<dbReference type="EMBL" id="JAPFFM010000016">
    <property type="protein sequence ID" value="KAJ6701616.1"/>
    <property type="molecule type" value="Genomic_DNA"/>
</dbReference>
<evidence type="ECO:0000313" key="5">
    <source>
        <dbReference type="Proteomes" id="UP001151752"/>
    </source>
</evidence>
<reference evidence="4" key="2">
    <citation type="journal article" date="2023" name="Int. J. Mol. Sci.">
        <title>De Novo Assembly and Annotation of 11 Diverse Shrub Willow (Salix) Genomes Reveals Novel Gene Organization in Sex-Linked Regions.</title>
        <authorList>
            <person name="Hyden B."/>
            <person name="Feng K."/>
            <person name="Yates T.B."/>
            <person name="Jawdy S."/>
            <person name="Cereghino C."/>
            <person name="Smart L.B."/>
            <person name="Muchero W."/>
        </authorList>
    </citation>
    <scope>NUCLEOTIDE SEQUENCE</scope>
    <source>
        <tissue evidence="4">Shoot tip</tissue>
    </source>
</reference>
<dbReference type="AlphaFoldDB" id="A0A9Q0Q871"/>
<evidence type="ECO:0000256" key="3">
    <source>
        <dbReference type="ARBA" id="ARBA00022729"/>
    </source>
</evidence>
<comment type="subcellular location">
    <subcellularLocation>
        <location evidence="1">Secreted</location>
    </subcellularLocation>
</comment>
<evidence type="ECO:0000256" key="1">
    <source>
        <dbReference type="ARBA" id="ARBA00004613"/>
    </source>
</evidence>
<comment type="caution">
    <text evidence="4">The sequence shown here is derived from an EMBL/GenBank/DDBJ whole genome shotgun (WGS) entry which is preliminary data.</text>
</comment>
<protein>
    <submittedName>
        <fullName evidence="4">PROPROTEIN CONVERTASE SUBTILISIN/KEXIN</fullName>
    </submittedName>
</protein>
<evidence type="ECO:0000256" key="2">
    <source>
        <dbReference type="ARBA" id="ARBA00011073"/>
    </source>
</evidence>
<gene>
    <name evidence="4" type="ORF">OIU74_012897</name>
</gene>
<dbReference type="InterPro" id="IPR045051">
    <property type="entry name" value="SBT"/>
</dbReference>
<organism evidence="4 5">
    <name type="scientific">Salix koriyanagi</name>
    <dbReference type="NCBI Taxonomy" id="2511006"/>
    <lineage>
        <taxon>Eukaryota</taxon>
        <taxon>Viridiplantae</taxon>
        <taxon>Streptophyta</taxon>
        <taxon>Embryophyta</taxon>
        <taxon>Tracheophyta</taxon>
        <taxon>Spermatophyta</taxon>
        <taxon>Magnoliopsida</taxon>
        <taxon>eudicotyledons</taxon>
        <taxon>Gunneridae</taxon>
        <taxon>Pentapetalae</taxon>
        <taxon>rosids</taxon>
        <taxon>fabids</taxon>
        <taxon>Malpighiales</taxon>
        <taxon>Salicaceae</taxon>
        <taxon>Saliceae</taxon>
        <taxon>Salix</taxon>
    </lineage>
</organism>
<dbReference type="Proteomes" id="UP001151752">
    <property type="component" value="Chromosome 1"/>
</dbReference>